<evidence type="ECO:0000259" key="1">
    <source>
        <dbReference type="Pfam" id="PF24864"/>
    </source>
</evidence>
<dbReference type="Proteomes" id="UP000799779">
    <property type="component" value="Unassembled WGS sequence"/>
</dbReference>
<proteinExistence type="predicted"/>
<dbReference type="EMBL" id="ML977584">
    <property type="protein sequence ID" value="KAF2001219.1"/>
    <property type="molecule type" value="Genomic_DNA"/>
</dbReference>
<dbReference type="OrthoDB" id="5413827at2759"/>
<name>A0A6A5WK82_9PLEO</name>
<evidence type="ECO:0000313" key="2">
    <source>
        <dbReference type="EMBL" id="KAF2001219.1"/>
    </source>
</evidence>
<dbReference type="PANTHER" id="PTHR38790:SF4">
    <property type="entry name" value="2EXR DOMAIN-CONTAINING PROTEIN"/>
    <property type="match status" value="1"/>
</dbReference>
<evidence type="ECO:0000313" key="3">
    <source>
        <dbReference type="Proteomes" id="UP000799779"/>
    </source>
</evidence>
<reference evidence="2" key="1">
    <citation type="journal article" date="2020" name="Stud. Mycol.">
        <title>101 Dothideomycetes genomes: a test case for predicting lifestyles and emergence of pathogens.</title>
        <authorList>
            <person name="Haridas S."/>
            <person name="Albert R."/>
            <person name="Binder M."/>
            <person name="Bloem J."/>
            <person name="Labutti K."/>
            <person name="Salamov A."/>
            <person name="Andreopoulos B."/>
            <person name="Baker S."/>
            <person name="Barry K."/>
            <person name="Bills G."/>
            <person name="Bluhm B."/>
            <person name="Cannon C."/>
            <person name="Castanera R."/>
            <person name="Culley D."/>
            <person name="Daum C."/>
            <person name="Ezra D."/>
            <person name="Gonzalez J."/>
            <person name="Henrissat B."/>
            <person name="Kuo A."/>
            <person name="Liang C."/>
            <person name="Lipzen A."/>
            <person name="Lutzoni F."/>
            <person name="Magnuson J."/>
            <person name="Mondo S."/>
            <person name="Nolan M."/>
            <person name="Ohm R."/>
            <person name="Pangilinan J."/>
            <person name="Park H.-J."/>
            <person name="Ramirez L."/>
            <person name="Alfaro M."/>
            <person name="Sun H."/>
            <person name="Tritt A."/>
            <person name="Yoshinaga Y."/>
            <person name="Zwiers L.-H."/>
            <person name="Turgeon B."/>
            <person name="Goodwin S."/>
            <person name="Spatafora J."/>
            <person name="Crous P."/>
            <person name="Grigoriev I."/>
        </authorList>
    </citation>
    <scope>NUCLEOTIDE SEQUENCE</scope>
    <source>
        <strain evidence="2">CBS 123094</strain>
    </source>
</reference>
<protein>
    <recommendedName>
        <fullName evidence="1">DUF7730 domain-containing protein</fullName>
    </recommendedName>
</protein>
<feature type="domain" description="DUF7730" evidence="1">
    <location>
        <begin position="48"/>
        <end position="131"/>
    </location>
</feature>
<sequence>MSGGPTTLENSSASSPAQHHAVGMLENGPVDVGRIPDHLQWQVDRNARASPLLRLPGEIRNIIWDYVFSDMIIHAKATAVHGAEDDRVQIKASFHEATLKEVISPSAFHIPRVCQHIYGERVTLPYAHVTCVFELGITNIYGNDLAIRTLASCFTLAAREQVETVQFSTVEAVRMTTRDPVYLNLLNLFV</sequence>
<dbReference type="Pfam" id="PF24864">
    <property type="entry name" value="DUF7730"/>
    <property type="match status" value="1"/>
</dbReference>
<gene>
    <name evidence="2" type="ORF">P154DRAFT_575286</name>
</gene>
<dbReference type="InterPro" id="IPR056632">
    <property type="entry name" value="DUF7730"/>
</dbReference>
<keyword evidence="3" id="KW-1185">Reference proteome</keyword>
<accession>A0A6A5WK82</accession>
<organism evidence="2 3">
    <name type="scientific">Amniculicola lignicola CBS 123094</name>
    <dbReference type="NCBI Taxonomy" id="1392246"/>
    <lineage>
        <taxon>Eukaryota</taxon>
        <taxon>Fungi</taxon>
        <taxon>Dikarya</taxon>
        <taxon>Ascomycota</taxon>
        <taxon>Pezizomycotina</taxon>
        <taxon>Dothideomycetes</taxon>
        <taxon>Pleosporomycetidae</taxon>
        <taxon>Pleosporales</taxon>
        <taxon>Amniculicolaceae</taxon>
        <taxon>Amniculicola</taxon>
    </lineage>
</organism>
<dbReference type="AlphaFoldDB" id="A0A6A5WK82"/>
<dbReference type="PANTHER" id="PTHR38790">
    <property type="entry name" value="2EXR DOMAIN-CONTAINING PROTEIN-RELATED"/>
    <property type="match status" value="1"/>
</dbReference>